<dbReference type="InterPro" id="IPR032466">
    <property type="entry name" value="Metal_Hydrolase"/>
</dbReference>
<dbReference type="RefSeq" id="WP_188460436.1">
    <property type="nucleotide sequence ID" value="NZ_BAABHU010000002.1"/>
</dbReference>
<dbReference type="Gene3D" id="3.20.20.140">
    <property type="entry name" value="Metal-dependent hydrolases"/>
    <property type="match status" value="2"/>
</dbReference>
<keyword evidence="3" id="KW-1185">Reference proteome</keyword>
<organism evidence="2 3">
    <name type="scientific">Marivirga lumbricoides</name>
    <dbReference type="NCBI Taxonomy" id="1046115"/>
    <lineage>
        <taxon>Bacteria</taxon>
        <taxon>Pseudomonadati</taxon>
        <taxon>Bacteroidota</taxon>
        <taxon>Cytophagia</taxon>
        <taxon>Cytophagales</taxon>
        <taxon>Marivirgaceae</taxon>
        <taxon>Marivirga</taxon>
    </lineage>
</organism>
<proteinExistence type="predicted"/>
<dbReference type="InterPro" id="IPR006680">
    <property type="entry name" value="Amidohydro-rel"/>
</dbReference>
<dbReference type="EMBL" id="BMEC01000002">
    <property type="protein sequence ID" value="GGC24422.1"/>
    <property type="molecule type" value="Genomic_DNA"/>
</dbReference>
<dbReference type="Pfam" id="PF01979">
    <property type="entry name" value="Amidohydro_1"/>
    <property type="match status" value="1"/>
</dbReference>
<gene>
    <name evidence="2" type="ORF">GCM10011506_07110</name>
</gene>
<dbReference type="InterPro" id="IPR011059">
    <property type="entry name" value="Metal-dep_hydrolase_composite"/>
</dbReference>
<evidence type="ECO:0000313" key="3">
    <source>
        <dbReference type="Proteomes" id="UP000636010"/>
    </source>
</evidence>
<dbReference type="InterPro" id="IPR051781">
    <property type="entry name" value="Metallo-dep_Hydrolase"/>
</dbReference>
<dbReference type="SUPFAM" id="SSF51338">
    <property type="entry name" value="Composite domain of metallo-dependent hydrolases"/>
    <property type="match status" value="1"/>
</dbReference>
<evidence type="ECO:0000313" key="2">
    <source>
        <dbReference type="EMBL" id="GGC24422.1"/>
    </source>
</evidence>
<dbReference type="Gene3D" id="2.30.40.10">
    <property type="entry name" value="Urease, subunit C, domain 1"/>
    <property type="match status" value="2"/>
</dbReference>
<evidence type="ECO:0000259" key="1">
    <source>
        <dbReference type="Pfam" id="PF01979"/>
    </source>
</evidence>
<dbReference type="SUPFAM" id="SSF51556">
    <property type="entry name" value="Metallo-dependent hydrolases"/>
    <property type="match status" value="1"/>
</dbReference>
<dbReference type="PANTHER" id="PTHR43135:SF3">
    <property type="entry name" value="ALPHA-D-RIBOSE 1-METHYLPHOSPHONATE 5-TRIPHOSPHATE DIPHOSPHATASE"/>
    <property type="match status" value="1"/>
</dbReference>
<dbReference type="Proteomes" id="UP000636010">
    <property type="component" value="Unassembled WGS sequence"/>
</dbReference>
<feature type="domain" description="Amidohydrolase-related" evidence="1">
    <location>
        <begin position="79"/>
        <end position="464"/>
    </location>
</feature>
<protein>
    <recommendedName>
        <fullName evidence="1">Amidohydrolase-related domain-containing protein</fullName>
    </recommendedName>
</protein>
<reference evidence="3" key="1">
    <citation type="journal article" date="2019" name="Int. J. Syst. Evol. Microbiol.">
        <title>The Global Catalogue of Microorganisms (GCM) 10K type strain sequencing project: providing services to taxonomists for standard genome sequencing and annotation.</title>
        <authorList>
            <consortium name="The Broad Institute Genomics Platform"/>
            <consortium name="The Broad Institute Genome Sequencing Center for Infectious Disease"/>
            <person name="Wu L."/>
            <person name="Ma J."/>
        </authorList>
    </citation>
    <scope>NUCLEOTIDE SEQUENCE [LARGE SCALE GENOMIC DNA]</scope>
    <source>
        <strain evidence="3">CGMCC 1.10832</strain>
    </source>
</reference>
<sequence length="466" mass="51542">MKNMKMTILGIVIAIFSVQVSFAQRVLIKNVNVIDVERGEVQEGRDLSIENGVIQAISPTKKYRKKEENTTLIDGAGKYVIPGFIDTHVHTAMGPANVSFDGETPHLTLTPLAELPAITAKLLLQHGVTTARDPGGKTEITVQTKMDLLNDKMEGPELMVAGNIIDATEFTNMVVKVSNEEEILSEIRKQKRAGVDFIKLYTSLSPQLLKSGIEESHKLGLQTIAHLHGTSWTEASNLGIDNIVHIVPGHERYLPEADRTAYQQASLMGSFSFYKWFEYVDLNSDEIAELIQTLKSNNTSIDPTLVVFHATFFGNKQEYVANPMLGKLPSELVDNWKTAFNFNMGWTEKHFSEAQKTWPKVQQFVKLLHGNGIMLTAGTDTNNPWVVPGDSFHKELTLLRNCGLSNAEVLKIATLNGAKLLGIDNRVGKIEEGKEADLVLLNANPLEDISHSQDINLVLSNGMVVD</sequence>
<name>A0ABQ1LH54_9BACT</name>
<dbReference type="PANTHER" id="PTHR43135">
    <property type="entry name" value="ALPHA-D-RIBOSE 1-METHYLPHOSPHONATE 5-TRIPHOSPHATE DIPHOSPHATASE"/>
    <property type="match status" value="1"/>
</dbReference>
<accession>A0ABQ1LH54</accession>
<comment type="caution">
    <text evidence="2">The sequence shown here is derived from an EMBL/GenBank/DDBJ whole genome shotgun (WGS) entry which is preliminary data.</text>
</comment>